<name>A0AAJ1U6X6_9RHOB</name>
<gene>
    <name evidence="2" type="ORF">NOI20_08565</name>
</gene>
<accession>A0AAJ1U6X6</accession>
<dbReference type="EMBL" id="JANFFA010000002">
    <property type="protein sequence ID" value="MDQ2094160.1"/>
    <property type="molecule type" value="Genomic_DNA"/>
</dbReference>
<reference evidence="2" key="1">
    <citation type="submission" date="2022-07" db="EMBL/GenBank/DDBJ databases">
        <authorList>
            <person name="Otstavnykh N."/>
            <person name="Isaeva M."/>
            <person name="Bystritskaya E."/>
        </authorList>
    </citation>
    <scope>NUCLEOTIDE SEQUENCE</scope>
    <source>
        <strain evidence="2">10Alg 79</strain>
    </source>
</reference>
<dbReference type="RefSeq" id="WP_317625774.1">
    <property type="nucleotide sequence ID" value="NZ_JANFFA010000002.1"/>
</dbReference>
<proteinExistence type="predicted"/>
<dbReference type="PIRSF" id="PIRSF011386">
    <property type="entry name" value="FixH"/>
    <property type="match status" value="1"/>
</dbReference>
<keyword evidence="1" id="KW-0812">Transmembrane</keyword>
<organism evidence="2 3">
    <name type="scientific">Rhodalgimonas zhirmunskyi</name>
    <dbReference type="NCBI Taxonomy" id="2964767"/>
    <lineage>
        <taxon>Bacteria</taxon>
        <taxon>Pseudomonadati</taxon>
        <taxon>Pseudomonadota</taxon>
        <taxon>Alphaproteobacteria</taxon>
        <taxon>Rhodobacterales</taxon>
        <taxon>Roseobacteraceae</taxon>
        <taxon>Rhodalgimonas</taxon>
    </lineage>
</organism>
<dbReference type="InterPro" id="IPR018037">
    <property type="entry name" value="FixH_proteobacterial"/>
</dbReference>
<keyword evidence="1" id="KW-0472">Membrane</keyword>
<evidence type="ECO:0000313" key="3">
    <source>
        <dbReference type="Proteomes" id="UP001227162"/>
    </source>
</evidence>
<dbReference type="Proteomes" id="UP001227162">
    <property type="component" value="Unassembled WGS sequence"/>
</dbReference>
<evidence type="ECO:0000256" key="1">
    <source>
        <dbReference type="SAM" id="Phobius"/>
    </source>
</evidence>
<reference evidence="2" key="2">
    <citation type="submission" date="2023-04" db="EMBL/GenBank/DDBJ databases">
        <title>'Rhodoalgimonas zhirmunskyi' gen. nov., isolated from a red alga.</title>
        <authorList>
            <person name="Nedashkovskaya O.I."/>
            <person name="Otstavnykh N.Y."/>
            <person name="Bystritskaya E.P."/>
            <person name="Balabanova L.A."/>
            <person name="Isaeva M.P."/>
        </authorList>
    </citation>
    <scope>NUCLEOTIDE SEQUENCE</scope>
    <source>
        <strain evidence="2">10Alg 79</strain>
    </source>
</reference>
<dbReference type="AlphaFoldDB" id="A0AAJ1U6X6"/>
<keyword evidence="3" id="KW-1185">Reference proteome</keyword>
<evidence type="ECO:0000313" key="2">
    <source>
        <dbReference type="EMBL" id="MDQ2094160.1"/>
    </source>
</evidence>
<feature type="transmembrane region" description="Helical" evidence="1">
    <location>
        <begin position="12"/>
        <end position="33"/>
    </location>
</feature>
<dbReference type="Pfam" id="PF05751">
    <property type="entry name" value="FixH"/>
    <property type="match status" value="1"/>
</dbReference>
<keyword evidence="1" id="KW-1133">Transmembrane helix</keyword>
<comment type="caution">
    <text evidence="2">The sequence shown here is derived from an EMBL/GenBank/DDBJ whole genome shotgun (WGS) entry which is preliminary data.</text>
</comment>
<dbReference type="InterPro" id="IPR008620">
    <property type="entry name" value="FixH"/>
</dbReference>
<sequence length="154" mass="17177">MARELTGKHVLFIFVGAFTVIIGVNLVLAYSAVKTFPGLEAKNGFVESQQFDRDRALQEALGWTAEVDLVGEELQLSITDRSGKPVEVKELKAILGRPTHVREDQEPEFVFDGTQYVAPIDLSDGNWDLRMIAVAEDGTQFKQRLKMLIRKPGS</sequence>
<protein>
    <submittedName>
        <fullName evidence="2">FixH family protein</fullName>
    </submittedName>
</protein>